<feature type="compositionally biased region" description="Polar residues" evidence="1">
    <location>
        <begin position="10"/>
        <end position="19"/>
    </location>
</feature>
<name>A0AAW2RF55_SESRA</name>
<feature type="compositionally biased region" description="Basic and acidic residues" evidence="1">
    <location>
        <begin position="41"/>
        <end position="59"/>
    </location>
</feature>
<reference evidence="2" key="2">
    <citation type="journal article" date="2024" name="Plant">
        <title>Genomic evolution and insights into agronomic trait innovations of Sesamum species.</title>
        <authorList>
            <person name="Miao H."/>
            <person name="Wang L."/>
            <person name="Qu L."/>
            <person name="Liu H."/>
            <person name="Sun Y."/>
            <person name="Le M."/>
            <person name="Wang Q."/>
            <person name="Wei S."/>
            <person name="Zheng Y."/>
            <person name="Lin W."/>
            <person name="Duan Y."/>
            <person name="Cao H."/>
            <person name="Xiong S."/>
            <person name="Wang X."/>
            <person name="Wei L."/>
            <person name="Li C."/>
            <person name="Ma Q."/>
            <person name="Ju M."/>
            <person name="Zhao R."/>
            <person name="Li G."/>
            <person name="Mu C."/>
            <person name="Tian Q."/>
            <person name="Mei H."/>
            <person name="Zhang T."/>
            <person name="Gao T."/>
            <person name="Zhang H."/>
        </authorList>
    </citation>
    <scope>NUCLEOTIDE SEQUENCE</scope>
    <source>
        <strain evidence="2">G02</strain>
    </source>
</reference>
<dbReference type="EMBL" id="JACGWJ010000013">
    <property type="protein sequence ID" value="KAL0378473.1"/>
    <property type="molecule type" value="Genomic_DNA"/>
</dbReference>
<gene>
    <name evidence="2" type="ORF">Sradi_3152800</name>
</gene>
<protein>
    <submittedName>
        <fullName evidence="2">Uncharacterized protein</fullName>
    </submittedName>
</protein>
<dbReference type="AlphaFoldDB" id="A0AAW2RF55"/>
<evidence type="ECO:0000256" key="1">
    <source>
        <dbReference type="SAM" id="MobiDB-lite"/>
    </source>
</evidence>
<organism evidence="2">
    <name type="scientific">Sesamum radiatum</name>
    <name type="common">Black benniseed</name>
    <dbReference type="NCBI Taxonomy" id="300843"/>
    <lineage>
        <taxon>Eukaryota</taxon>
        <taxon>Viridiplantae</taxon>
        <taxon>Streptophyta</taxon>
        <taxon>Embryophyta</taxon>
        <taxon>Tracheophyta</taxon>
        <taxon>Spermatophyta</taxon>
        <taxon>Magnoliopsida</taxon>
        <taxon>eudicotyledons</taxon>
        <taxon>Gunneridae</taxon>
        <taxon>Pentapetalae</taxon>
        <taxon>asterids</taxon>
        <taxon>lamiids</taxon>
        <taxon>Lamiales</taxon>
        <taxon>Pedaliaceae</taxon>
        <taxon>Sesamum</taxon>
    </lineage>
</organism>
<evidence type="ECO:0000313" key="2">
    <source>
        <dbReference type="EMBL" id="KAL0378473.1"/>
    </source>
</evidence>
<sequence>MEVPGDLDSSEATSLRTNFGPSPPRSGLRRSLRQAAVAARRLLDEKNIEAEEGGERGVSEEGEDDV</sequence>
<reference evidence="2" key="1">
    <citation type="submission" date="2020-06" db="EMBL/GenBank/DDBJ databases">
        <authorList>
            <person name="Li T."/>
            <person name="Hu X."/>
            <person name="Zhang T."/>
            <person name="Song X."/>
            <person name="Zhang H."/>
            <person name="Dai N."/>
            <person name="Sheng W."/>
            <person name="Hou X."/>
            <person name="Wei L."/>
        </authorList>
    </citation>
    <scope>NUCLEOTIDE SEQUENCE</scope>
    <source>
        <strain evidence="2">G02</strain>
        <tissue evidence="2">Leaf</tissue>
    </source>
</reference>
<feature type="region of interest" description="Disordered" evidence="1">
    <location>
        <begin position="1"/>
        <end position="66"/>
    </location>
</feature>
<proteinExistence type="predicted"/>
<comment type="caution">
    <text evidence="2">The sequence shown here is derived from an EMBL/GenBank/DDBJ whole genome shotgun (WGS) entry which is preliminary data.</text>
</comment>
<accession>A0AAW2RF55</accession>